<organism evidence="2 3">
    <name type="scientific">Cerrena zonata</name>
    <dbReference type="NCBI Taxonomy" id="2478898"/>
    <lineage>
        <taxon>Eukaryota</taxon>
        <taxon>Fungi</taxon>
        <taxon>Dikarya</taxon>
        <taxon>Basidiomycota</taxon>
        <taxon>Agaricomycotina</taxon>
        <taxon>Agaricomycetes</taxon>
        <taxon>Polyporales</taxon>
        <taxon>Cerrenaceae</taxon>
        <taxon>Cerrena</taxon>
    </lineage>
</organism>
<evidence type="ECO:0000313" key="3">
    <source>
        <dbReference type="Proteomes" id="UP001385951"/>
    </source>
</evidence>
<dbReference type="Proteomes" id="UP001385951">
    <property type="component" value="Unassembled WGS sequence"/>
</dbReference>
<feature type="transmembrane region" description="Helical" evidence="1">
    <location>
        <begin position="175"/>
        <end position="200"/>
    </location>
</feature>
<feature type="transmembrane region" description="Helical" evidence="1">
    <location>
        <begin position="138"/>
        <end position="163"/>
    </location>
</feature>
<keyword evidence="1" id="KW-0812">Transmembrane</keyword>
<comment type="caution">
    <text evidence="2">The sequence shown here is derived from an EMBL/GenBank/DDBJ whole genome shotgun (WGS) entry which is preliminary data.</text>
</comment>
<keyword evidence="1" id="KW-1133">Transmembrane helix</keyword>
<feature type="transmembrane region" description="Helical" evidence="1">
    <location>
        <begin position="539"/>
        <end position="561"/>
    </location>
</feature>
<keyword evidence="1" id="KW-0472">Membrane</keyword>
<evidence type="ECO:0000256" key="1">
    <source>
        <dbReference type="SAM" id="Phobius"/>
    </source>
</evidence>
<gene>
    <name evidence="2" type="ORF">QCA50_007236</name>
</gene>
<feature type="transmembrane region" description="Helical" evidence="1">
    <location>
        <begin position="97"/>
        <end position="118"/>
    </location>
</feature>
<protein>
    <submittedName>
        <fullName evidence="2">Uncharacterized protein</fullName>
    </submittedName>
</protein>
<name>A0AAW0GCR0_9APHY</name>
<proteinExistence type="predicted"/>
<sequence>MHRPLGSQSTFERIHRGIILTREEKRLKVLSLKLVLPTALVILGSAGAATVFLHWMLFHQMPGQRVWQDKAFHLDEGTKLHGENEAARLFGLTISSAASKVVTITSPALVMLYSFHVARNWLHLGATSPEDQSLPTPLQYGLVVNLLSDGGLGSLLTAIRYFIRGPQRRAGTTSLLLHAFFMILLVFILSNAISLVDLWLHTSTATVNLPTTREISVPFKFSVDQTLCPPYPDPWWMAFQPCLMFPGGWGKGIESKVPGMLVRANNSDTLQTITLADSKDLAVLVKPNITHSLMFRAKTFGARASCQSVTPLCDNTFKCTGFPWTFPPYNGTFGVDHGTTEGGSKLFIQSSNCAWDAPYNETEPRSLACRHISSDRITSDASSFSELSPPPVNSYNLWMQFLWEADGDTELGIGAGKVSGAVTNFQNFATMLTNCTLNFYNVTVDYNNGKYFLVDEELSNVGLSDGLAAPTRIGHLASALISNIEGRAFGDNSTDSLMAFLEQDLSRLAIGSAAYITNVTSDTIMQSTLGTTVAGRYPFWPVFIFVILLYMHACLALFLFLQTALTMQTESLSLSPMEGYGGGNYRQVSMLELAQLRLRGPLPLIASLFPPQHPDVSAAVLSIETSDLDMFRERPDDGRVRAGLYSDDSATNSQRFRVFRPENDCTKLD</sequence>
<reference evidence="2 3" key="1">
    <citation type="submission" date="2022-09" db="EMBL/GenBank/DDBJ databases">
        <authorList>
            <person name="Palmer J.M."/>
        </authorList>
    </citation>
    <scope>NUCLEOTIDE SEQUENCE [LARGE SCALE GENOMIC DNA]</scope>
    <source>
        <strain evidence="2 3">DSM 7382</strain>
    </source>
</reference>
<dbReference type="EMBL" id="JASBNA010000008">
    <property type="protein sequence ID" value="KAK7689444.1"/>
    <property type="molecule type" value="Genomic_DNA"/>
</dbReference>
<keyword evidence="3" id="KW-1185">Reference proteome</keyword>
<evidence type="ECO:0000313" key="2">
    <source>
        <dbReference type="EMBL" id="KAK7689444.1"/>
    </source>
</evidence>
<feature type="transmembrane region" description="Helical" evidence="1">
    <location>
        <begin position="34"/>
        <end position="58"/>
    </location>
</feature>
<accession>A0AAW0GCR0</accession>
<dbReference type="AlphaFoldDB" id="A0AAW0GCR0"/>